<feature type="domain" description="HTH gntR-type" evidence="4">
    <location>
        <begin position="1"/>
        <end position="63"/>
    </location>
</feature>
<dbReference type="Proteomes" id="UP000429484">
    <property type="component" value="Unassembled WGS sequence"/>
</dbReference>
<keyword evidence="2" id="KW-0238">DNA-binding</keyword>
<keyword evidence="1" id="KW-0805">Transcription regulation</keyword>
<dbReference type="Pfam" id="PF00392">
    <property type="entry name" value="GntR"/>
    <property type="match status" value="1"/>
</dbReference>
<evidence type="ECO:0000256" key="2">
    <source>
        <dbReference type="ARBA" id="ARBA00023125"/>
    </source>
</evidence>
<dbReference type="PANTHER" id="PTHR43537">
    <property type="entry name" value="TRANSCRIPTIONAL REGULATOR, GNTR FAMILY"/>
    <property type="match status" value="1"/>
</dbReference>
<dbReference type="GO" id="GO:0003677">
    <property type="term" value="F:DNA binding"/>
    <property type="evidence" value="ECO:0007669"/>
    <property type="project" value="UniProtKB-KW"/>
</dbReference>
<dbReference type="InterPro" id="IPR036390">
    <property type="entry name" value="WH_DNA-bd_sf"/>
</dbReference>
<dbReference type="InterPro" id="IPR000524">
    <property type="entry name" value="Tscrpt_reg_HTH_GntR"/>
</dbReference>
<dbReference type="Gene3D" id="1.10.10.10">
    <property type="entry name" value="Winged helix-like DNA-binding domain superfamily/Winged helix DNA-binding domain"/>
    <property type="match status" value="1"/>
</dbReference>
<dbReference type="InterPro" id="IPR036388">
    <property type="entry name" value="WH-like_DNA-bd_sf"/>
</dbReference>
<accession>A0AAW9TMV0</accession>
<gene>
    <name evidence="5" type="ORF">GHK53_11350</name>
</gene>
<dbReference type="SMART" id="SM00895">
    <property type="entry name" value="FCD"/>
    <property type="match status" value="1"/>
</dbReference>
<dbReference type="SMART" id="SM00345">
    <property type="entry name" value="HTH_GNTR"/>
    <property type="match status" value="1"/>
</dbReference>
<comment type="caution">
    <text evidence="5">The sequence shown here is derived from an EMBL/GenBank/DDBJ whole genome shotgun (WGS) entry which is preliminary data.</text>
</comment>
<dbReference type="PROSITE" id="PS50949">
    <property type="entry name" value="HTH_GNTR"/>
    <property type="match status" value="1"/>
</dbReference>
<dbReference type="CDD" id="cd07377">
    <property type="entry name" value="WHTH_GntR"/>
    <property type="match status" value="1"/>
</dbReference>
<evidence type="ECO:0000256" key="1">
    <source>
        <dbReference type="ARBA" id="ARBA00023015"/>
    </source>
</evidence>
<dbReference type="AlphaFoldDB" id="A0AAW9TMV0"/>
<keyword evidence="3" id="KW-0804">Transcription</keyword>
<dbReference type="Gene3D" id="1.20.120.530">
    <property type="entry name" value="GntR ligand-binding domain-like"/>
    <property type="match status" value="1"/>
</dbReference>
<proteinExistence type="predicted"/>
<evidence type="ECO:0000313" key="5">
    <source>
        <dbReference type="EMBL" id="MQW33385.1"/>
    </source>
</evidence>
<dbReference type="EMBL" id="WISR01000112">
    <property type="protein sequence ID" value="MQW33385.1"/>
    <property type="molecule type" value="Genomic_DNA"/>
</dbReference>
<evidence type="ECO:0000313" key="6">
    <source>
        <dbReference type="Proteomes" id="UP000429484"/>
    </source>
</evidence>
<organism evidence="5 6">
    <name type="scientific">Rhizobium meliloti</name>
    <name type="common">Ensifer meliloti</name>
    <name type="synonym">Sinorhizobium meliloti</name>
    <dbReference type="NCBI Taxonomy" id="382"/>
    <lineage>
        <taxon>Bacteria</taxon>
        <taxon>Pseudomonadati</taxon>
        <taxon>Pseudomonadota</taxon>
        <taxon>Alphaproteobacteria</taxon>
        <taxon>Hyphomicrobiales</taxon>
        <taxon>Rhizobiaceae</taxon>
        <taxon>Sinorhizobium/Ensifer group</taxon>
        <taxon>Sinorhizobium</taxon>
    </lineage>
</organism>
<sequence>MVTDELRAAILHNRLSGGERLRQDAIAIHYGVSQMIVREAFKQLAAEGFLKAEPRRGVSVAILSSEEAWEVSQLRALLECQALRWAIPNMLRADFVQCELVLDELDASDSVDAKILLNARFHALLYAPAKRTRTLELIDNLRMNFERYLRFTWAETHHLEQSQAEHRLILELCKMRDTERACDALRKHILATGDLLVDSLNASQRA</sequence>
<evidence type="ECO:0000256" key="3">
    <source>
        <dbReference type="ARBA" id="ARBA00023163"/>
    </source>
</evidence>
<dbReference type="SUPFAM" id="SSF46785">
    <property type="entry name" value="Winged helix' DNA-binding domain"/>
    <property type="match status" value="1"/>
</dbReference>
<name>A0AAW9TMV0_RHIML</name>
<dbReference type="InterPro" id="IPR011711">
    <property type="entry name" value="GntR_C"/>
</dbReference>
<dbReference type="InterPro" id="IPR008920">
    <property type="entry name" value="TF_FadR/GntR_C"/>
</dbReference>
<protein>
    <submittedName>
        <fullName evidence="5">FCD domain-containing protein</fullName>
    </submittedName>
</protein>
<reference evidence="5 6" key="1">
    <citation type="journal article" date="2013" name="Genome Biol.">
        <title>Comparative genomics of the core and accessory genomes of 48 Sinorhizobium strains comprising five genospecies.</title>
        <authorList>
            <person name="Sugawara M."/>
            <person name="Epstein B."/>
            <person name="Badgley B.D."/>
            <person name="Unno T."/>
            <person name="Xu L."/>
            <person name="Reese J."/>
            <person name="Gyaneshwar P."/>
            <person name="Denny R."/>
            <person name="Mudge J."/>
            <person name="Bharti A.K."/>
            <person name="Farmer A.D."/>
            <person name="May G.D."/>
            <person name="Woodward J.E."/>
            <person name="Medigue C."/>
            <person name="Vallenet D."/>
            <person name="Lajus A."/>
            <person name="Rouy Z."/>
            <person name="Martinez-Vaz B."/>
            <person name="Tiffin P."/>
            <person name="Young N.D."/>
            <person name="Sadowsky M.J."/>
        </authorList>
    </citation>
    <scope>NUCLEOTIDE SEQUENCE [LARGE SCALE GENOMIC DNA]</scope>
    <source>
        <strain evidence="5 6">N6B1</strain>
    </source>
</reference>
<dbReference type="GO" id="GO:0003700">
    <property type="term" value="F:DNA-binding transcription factor activity"/>
    <property type="evidence" value="ECO:0007669"/>
    <property type="project" value="InterPro"/>
</dbReference>
<dbReference type="PANTHER" id="PTHR43537:SF41">
    <property type="entry name" value="TRANSCRIPTIONAL REGULATORY PROTEIN"/>
    <property type="match status" value="1"/>
</dbReference>
<evidence type="ECO:0000259" key="4">
    <source>
        <dbReference type="PROSITE" id="PS50949"/>
    </source>
</evidence>
<dbReference type="SUPFAM" id="SSF48008">
    <property type="entry name" value="GntR ligand-binding domain-like"/>
    <property type="match status" value="1"/>
</dbReference>
<dbReference type="Pfam" id="PF07729">
    <property type="entry name" value="FCD"/>
    <property type="match status" value="1"/>
</dbReference>